<evidence type="ECO:0000313" key="2">
    <source>
        <dbReference type="EMBL" id="SMX48397.1"/>
    </source>
</evidence>
<accession>A0A238L098</accession>
<keyword evidence="1" id="KW-0812">Transmembrane</keyword>
<proteinExistence type="predicted"/>
<evidence type="ECO:0000313" key="3">
    <source>
        <dbReference type="Proteomes" id="UP000207598"/>
    </source>
</evidence>
<keyword evidence="1" id="KW-0472">Membrane</keyword>
<evidence type="ECO:0000256" key="1">
    <source>
        <dbReference type="SAM" id="Phobius"/>
    </source>
</evidence>
<reference evidence="2 3" key="1">
    <citation type="submission" date="2017-05" db="EMBL/GenBank/DDBJ databases">
        <authorList>
            <person name="Song R."/>
            <person name="Chenine A.L."/>
            <person name="Ruprecht R.M."/>
        </authorList>
    </citation>
    <scope>NUCLEOTIDE SEQUENCE [LARGE SCALE GENOMIC DNA]</scope>
    <source>
        <strain evidence="2 3">CECT 8898</strain>
    </source>
</reference>
<dbReference type="RefSeq" id="WP_176445236.1">
    <property type="nucleotide sequence ID" value="NZ_FXYF01000013.1"/>
</dbReference>
<gene>
    <name evidence="2" type="ORF">MAA8898_03924</name>
</gene>
<dbReference type="AlphaFoldDB" id="A0A238L098"/>
<protein>
    <submittedName>
        <fullName evidence="2">Uncharacterized protein</fullName>
    </submittedName>
</protein>
<name>A0A238L098_9RHOB</name>
<keyword evidence="3" id="KW-1185">Reference proteome</keyword>
<organism evidence="2 3">
    <name type="scientific">Maliponia aquimaris</name>
    <dbReference type="NCBI Taxonomy" id="1673631"/>
    <lineage>
        <taxon>Bacteria</taxon>
        <taxon>Pseudomonadati</taxon>
        <taxon>Pseudomonadota</taxon>
        <taxon>Alphaproteobacteria</taxon>
        <taxon>Rhodobacterales</taxon>
        <taxon>Paracoccaceae</taxon>
        <taxon>Maliponia</taxon>
    </lineage>
</organism>
<feature type="transmembrane region" description="Helical" evidence="1">
    <location>
        <begin position="28"/>
        <end position="49"/>
    </location>
</feature>
<sequence length="50" mass="5235">MKLDTLVLTIVCVVAAVAATTWLSILILAAIQVPFAWLALLPAALVGFIV</sequence>
<keyword evidence="1" id="KW-1133">Transmembrane helix</keyword>
<dbReference type="EMBL" id="FXYF01000013">
    <property type="protein sequence ID" value="SMX48397.1"/>
    <property type="molecule type" value="Genomic_DNA"/>
</dbReference>
<dbReference type="Proteomes" id="UP000207598">
    <property type="component" value="Unassembled WGS sequence"/>
</dbReference>